<dbReference type="PANTHER" id="PTHR38108:SF1">
    <property type="entry name" value="UPF0319 PROTEIN YCCT"/>
    <property type="match status" value="1"/>
</dbReference>
<comment type="caution">
    <text evidence="4">The sequence shown here is derived from an EMBL/GenBank/DDBJ whole genome shotgun (WGS) entry which is preliminary data.</text>
</comment>
<comment type="similarity">
    <text evidence="1 3">Belongs to the UPF0319 family.</text>
</comment>
<dbReference type="AlphaFoldDB" id="A0A3R8NHG5"/>
<dbReference type="Proteomes" id="UP000276010">
    <property type="component" value="Unassembled WGS sequence"/>
</dbReference>
<proteinExistence type="inferred from homology"/>
<dbReference type="HAMAP" id="MF_00789">
    <property type="entry name" value="UPF0319"/>
    <property type="match status" value="1"/>
</dbReference>
<feature type="signal peptide" evidence="3">
    <location>
        <begin position="1"/>
        <end position="22"/>
    </location>
</feature>
<dbReference type="NCBIfam" id="NF002516">
    <property type="entry name" value="PRK01904.1"/>
    <property type="match status" value="1"/>
</dbReference>
<feature type="chain" id="PRO_5018799091" description="UPF0319 protein EIM44_04575" evidence="3">
    <location>
        <begin position="23"/>
        <end position="213"/>
    </location>
</feature>
<sequence length="213" mass="22830" precursor="true">MKLGRIAIAIAALSASTLGLTATLTSSSNISFLAFDGQKVKKNTPSLQVNENQTHQAVVEVTSIYSSGSDESFYESSPIIVTFKGSNENIVIAAPNLTTKNDVAKFQQSPVLKVSTASGKQIESQQDILKGEGFMPNANIVDNIAAYNAAENKAAVKGLAATAMPIAIASNGKATKGKVMVQGENIAEQQLQYWFQQADKETQKRFLDWAKKQ</sequence>
<dbReference type="RefSeq" id="WP_125134719.1">
    <property type="nucleotide sequence ID" value="NZ_RRUC01000015.1"/>
</dbReference>
<name>A0A3R8NHG5_BIBTR</name>
<dbReference type="InterPro" id="IPR018635">
    <property type="entry name" value="UPF0319"/>
</dbReference>
<dbReference type="STRING" id="1263831.F543_9580"/>
<accession>A0A3R8NHG5</accession>
<evidence type="ECO:0000256" key="2">
    <source>
        <dbReference type="ARBA" id="ARBA00022729"/>
    </source>
</evidence>
<keyword evidence="2 3" id="KW-0732">Signal</keyword>
<evidence type="ECO:0000256" key="1">
    <source>
        <dbReference type="ARBA" id="ARBA00008490"/>
    </source>
</evidence>
<dbReference type="PANTHER" id="PTHR38108">
    <property type="entry name" value="UPF0319 PROTEIN YCCT"/>
    <property type="match status" value="1"/>
</dbReference>
<gene>
    <name evidence="4" type="ORF">EIM44_04575</name>
</gene>
<dbReference type="Pfam" id="PF09829">
    <property type="entry name" value="DUF2057"/>
    <property type="match status" value="1"/>
</dbReference>
<protein>
    <recommendedName>
        <fullName evidence="3">UPF0319 protein EIM44_04575</fullName>
    </recommendedName>
</protein>
<dbReference type="EMBL" id="RRUC01000015">
    <property type="protein sequence ID" value="RRN04717.1"/>
    <property type="molecule type" value="Genomic_DNA"/>
</dbReference>
<evidence type="ECO:0000313" key="4">
    <source>
        <dbReference type="EMBL" id="RRN04717.1"/>
    </source>
</evidence>
<evidence type="ECO:0000256" key="3">
    <source>
        <dbReference type="HAMAP-Rule" id="MF_00789"/>
    </source>
</evidence>
<reference evidence="4 5" key="1">
    <citation type="submission" date="2018-11" db="EMBL/GenBank/DDBJ databases">
        <title>Whole genome sequence of Bibersteinia trehalosi strain OADDL-BT1 an multidrug resistant pathogen isolate.</title>
        <authorList>
            <person name="Couger M."/>
            <person name="Ramachandran A."/>
        </authorList>
    </citation>
    <scope>NUCLEOTIDE SEQUENCE [LARGE SCALE GENOMIC DNA]</scope>
    <source>
        <strain evidence="4 5">OADDL-BT1</strain>
    </source>
</reference>
<evidence type="ECO:0000313" key="5">
    <source>
        <dbReference type="Proteomes" id="UP000276010"/>
    </source>
</evidence>
<organism evidence="4 5">
    <name type="scientific">Bibersteinia trehalosi</name>
    <name type="common">Pasteurella trehalosi</name>
    <dbReference type="NCBI Taxonomy" id="47735"/>
    <lineage>
        <taxon>Bacteria</taxon>
        <taxon>Pseudomonadati</taxon>
        <taxon>Pseudomonadota</taxon>
        <taxon>Gammaproteobacteria</taxon>
        <taxon>Pasteurellales</taxon>
        <taxon>Pasteurellaceae</taxon>
        <taxon>Bibersteinia</taxon>
    </lineage>
</organism>